<accession>A0ACD1G2R8</accession>
<organism evidence="1 2">
    <name type="scientific">Aspergillus brunneoviolaceus CBS 621.78</name>
    <dbReference type="NCBI Taxonomy" id="1450534"/>
    <lineage>
        <taxon>Eukaryota</taxon>
        <taxon>Fungi</taxon>
        <taxon>Dikarya</taxon>
        <taxon>Ascomycota</taxon>
        <taxon>Pezizomycotina</taxon>
        <taxon>Eurotiomycetes</taxon>
        <taxon>Eurotiomycetidae</taxon>
        <taxon>Eurotiales</taxon>
        <taxon>Aspergillaceae</taxon>
        <taxon>Aspergillus</taxon>
        <taxon>Aspergillus subgen. Circumdati</taxon>
    </lineage>
</organism>
<evidence type="ECO:0000313" key="1">
    <source>
        <dbReference type="EMBL" id="RAH43559.1"/>
    </source>
</evidence>
<evidence type="ECO:0000313" key="2">
    <source>
        <dbReference type="Proteomes" id="UP000249057"/>
    </source>
</evidence>
<protein>
    <submittedName>
        <fullName evidence="1">Uncharacterized protein</fullName>
    </submittedName>
</protein>
<name>A0ACD1G2R8_9EURO</name>
<sequence length="311" mass="34567">MLMEPTRLLNATERWKKEIPAAIFPQARNKIIATTESEGGFQGPAIAVERKRQRYSTTTPQNELLCTKTPCSVMVQTLATGARLPVRTARFKGLQEPRTGSYLKGKAVKALHGRGFDTTVADMNRYVEMLESDRQRLIDGLQKLYRHTSGACPRDLLMLHPSGQEQPLIHEILSRLQVLPTESEDCDPHYHRSTTETTTELSATSTSNGDGSRESLGQDVIMSPQTLTGIDISVNDPLWPMPDSACTVQNQDLVTIPDATTDSKVLTLWEGWPMQVATDHLFSTTFSLDNGCIDATQWLPHSSITDWISLT</sequence>
<reference evidence="1" key="1">
    <citation type="submission" date="2018-02" db="EMBL/GenBank/DDBJ databases">
        <title>The genomes of Aspergillus section Nigri reveals drivers in fungal speciation.</title>
        <authorList>
            <consortium name="DOE Joint Genome Institute"/>
            <person name="Vesth T.C."/>
            <person name="Nybo J."/>
            <person name="Theobald S."/>
            <person name="Brandl J."/>
            <person name="Frisvad J.C."/>
            <person name="Nielsen K.F."/>
            <person name="Lyhne E.K."/>
            <person name="Kogle M.E."/>
            <person name="Kuo A."/>
            <person name="Riley R."/>
            <person name="Clum A."/>
            <person name="Nolan M."/>
            <person name="Lipzen A."/>
            <person name="Salamov A."/>
            <person name="Henrissat B."/>
            <person name="Wiebenga A."/>
            <person name="De vries R.P."/>
            <person name="Grigoriev I.V."/>
            <person name="Mortensen U.H."/>
            <person name="Andersen M.R."/>
            <person name="Baker S.E."/>
        </authorList>
    </citation>
    <scope>NUCLEOTIDE SEQUENCE</scope>
    <source>
        <strain evidence="1">CBS 621.78</strain>
    </source>
</reference>
<proteinExistence type="predicted"/>
<keyword evidence="2" id="KW-1185">Reference proteome</keyword>
<dbReference type="EMBL" id="KZ825361">
    <property type="protein sequence ID" value="RAH43559.1"/>
    <property type="molecule type" value="Genomic_DNA"/>
</dbReference>
<gene>
    <name evidence="1" type="ORF">BO95DRAFT_433772</name>
</gene>
<dbReference type="Proteomes" id="UP000249057">
    <property type="component" value="Unassembled WGS sequence"/>
</dbReference>